<proteinExistence type="predicted"/>
<sequence length="498" mass="59292">MTRLNSLIRSLTVDEQTRFKNYLQNKNRRGDTKNIELFNLLLNSELSNQTIFESLYTPNKRGAYHALRKRLHDSLIEFIAHENLENENSLESGIIKLIVAARSLFFKKQYKTAYLVLEKAEKLAQENLLYPLLAEVHHTQIQYAYCNPEINLTELIQNSDLNLKQYILEEKLNHIYAQLRLIVNQTRESQLHSFPQLIENQLNKHNISIENDLSFKSLYQLSTLASLAAYTTKDYNSIESFLTNCYQKIKQQTNRFSQSFYHIQVLYQLANMYFRNKKFQQAFSFLDSMHQEMLSNSKKHYKTFLLKHQNLLALCYNYTNQNSLAIEIAQDNISKKHPDSEITLDVKLCLSMYYFHKEDFKSSLKTINSLYHSDNWYRKKTNEEWIIKKNLIELLIHIELDNFNLVESRLLSFKRKHFSYLKEQHQNRVITFILLIEEYYLINNNIVTTELTEKIKTSFEFKEARLEDIFVMSFYSWLKSKITNSNTYTTTLDMIKNC</sequence>
<dbReference type="SUPFAM" id="SSF48452">
    <property type="entry name" value="TPR-like"/>
    <property type="match status" value="1"/>
</dbReference>
<dbReference type="EMBL" id="JBHTJM010000010">
    <property type="protein sequence ID" value="MFD0964803.1"/>
    <property type="molecule type" value="Genomic_DNA"/>
</dbReference>
<reference evidence="2" key="1">
    <citation type="journal article" date="2019" name="Int. J. Syst. Evol. Microbiol.">
        <title>The Global Catalogue of Microorganisms (GCM) 10K type strain sequencing project: providing services to taxonomists for standard genome sequencing and annotation.</title>
        <authorList>
            <consortium name="The Broad Institute Genomics Platform"/>
            <consortium name="The Broad Institute Genome Sequencing Center for Infectious Disease"/>
            <person name="Wu L."/>
            <person name="Ma J."/>
        </authorList>
    </citation>
    <scope>NUCLEOTIDE SEQUENCE [LARGE SCALE GENOMIC DNA]</scope>
    <source>
        <strain evidence="2">CCUG 62114</strain>
    </source>
</reference>
<gene>
    <name evidence="1" type="ORF">ACFQ1O_12380</name>
</gene>
<organism evidence="1 2">
    <name type="scientific">Pseudofulvibacter geojedonensis</name>
    <dbReference type="NCBI Taxonomy" id="1123758"/>
    <lineage>
        <taxon>Bacteria</taxon>
        <taxon>Pseudomonadati</taxon>
        <taxon>Bacteroidota</taxon>
        <taxon>Flavobacteriia</taxon>
        <taxon>Flavobacteriales</taxon>
        <taxon>Flavobacteriaceae</taxon>
        <taxon>Pseudofulvibacter</taxon>
    </lineage>
</organism>
<comment type="caution">
    <text evidence="1">The sequence shown here is derived from an EMBL/GenBank/DDBJ whole genome shotgun (WGS) entry which is preliminary data.</text>
</comment>
<protein>
    <submittedName>
        <fullName evidence="1">Tol-pal system YbgF family protein</fullName>
    </submittedName>
</protein>
<evidence type="ECO:0000313" key="2">
    <source>
        <dbReference type="Proteomes" id="UP001596997"/>
    </source>
</evidence>
<accession>A0ABW3I4P1</accession>
<dbReference type="Gene3D" id="1.25.40.10">
    <property type="entry name" value="Tetratricopeptide repeat domain"/>
    <property type="match status" value="1"/>
</dbReference>
<keyword evidence="2" id="KW-1185">Reference proteome</keyword>
<evidence type="ECO:0000313" key="1">
    <source>
        <dbReference type="EMBL" id="MFD0964803.1"/>
    </source>
</evidence>
<dbReference type="InterPro" id="IPR011990">
    <property type="entry name" value="TPR-like_helical_dom_sf"/>
</dbReference>
<dbReference type="Proteomes" id="UP001596997">
    <property type="component" value="Unassembled WGS sequence"/>
</dbReference>
<name>A0ABW3I4P1_9FLAO</name>
<dbReference type="RefSeq" id="WP_377716349.1">
    <property type="nucleotide sequence ID" value="NZ_JBHTJM010000010.1"/>
</dbReference>